<dbReference type="Proteomes" id="UP001324427">
    <property type="component" value="Unassembled WGS sequence"/>
</dbReference>
<evidence type="ECO:0000256" key="6">
    <source>
        <dbReference type="PROSITE-ProRule" id="PRU00221"/>
    </source>
</evidence>
<feature type="region of interest" description="Disordered" evidence="7">
    <location>
        <begin position="365"/>
        <end position="432"/>
    </location>
</feature>
<keyword evidence="3" id="KW-0677">Repeat</keyword>
<dbReference type="PROSITE" id="PS50294">
    <property type="entry name" value="WD_REPEATS_REGION"/>
    <property type="match status" value="1"/>
</dbReference>
<evidence type="ECO:0000313" key="8">
    <source>
        <dbReference type="EMBL" id="KAK4548382.1"/>
    </source>
</evidence>
<evidence type="ECO:0000256" key="7">
    <source>
        <dbReference type="SAM" id="MobiDB-lite"/>
    </source>
</evidence>
<evidence type="ECO:0000256" key="5">
    <source>
        <dbReference type="ARBA" id="ARBA00023163"/>
    </source>
</evidence>
<dbReference type="EMBL" id="JAVFHQ010000008">
    <property type="protein sequence ID" value="KAK4548382.1"/>
    <property type="molecule type" value="Genomic_DNA"/>
</dbReference>
<name>A0AAV9JS68_9PEZI</name>
<evidence type="ECO:0000256" key="1">
    <source>
        <dbReference type="ARBA" id="ARBA00008075"/>
    </source>
</evidence>
<dbReference type="Gene3D" id="2.130.10.10">
    <property type="entry name" value="YVTN repeat-like/Quinoprotein amine dehydrogenase"/>
    <property type="match status" value="1"/>
</dbReference>
<evidence type="ECO:0000256" key="4">
    <source>
        <dbReference type="ARBA" id="ARBA00023015"/>
    </source>
</evidence>
<keyword evidence="4" id="KW-0805">Transcription regulation</keyword>
<evidence type="ECO:0000256" key="3">
    <source>
        <dbReference type="ARBA" id="ARBA00022737"/>
    </source>
</evidence>
<reference evidence="8 9" key="1">
    <citation type="submission" date="2021-11" db="EMBL/GenBank/DDBJ databases">
        <title>Black yeast isolated from Biological Soil Crust.</title>
        <authorList>
            <person name="Kurbessoian T."/>
        </authorList>
    </citation>
    <scope>NUCLEOTIDE SEQUENCE [LARGE SCALE GENOMIC DNA]</scope>
    <source>
        <strain evidence="8 9">CCFEE 5522</strain>
    </source>
</reference>
<gene>
    <name evidence="8" type="ORF">LTR36_010253</name>
</gene>
<dbReference type="SUPFAM" id="SSF50978">
    <property type="entry name" value="WD40 repeat-like"/>
    <property type="match status" value="1"/>
</dbReference>
<feature type="compositionally biased region" description="Basic and acidic residues" evidence="7">
    <location>
        <begin position="394"/>
        <end position="410"/>
    </location>
</feature>
<evidence type="ECO:0000256" key="2">
    <source>
        <dbReference type="ARBA" id="ARBA00022574"/>
    </source>
</evidence>
<dbReference type="PROSITE" id="PS00678">
    <property type="entry name" value="WD_REPEATS_1"/>
    <property type="match status" value="1"/>
</dbReference>
<sequence>MAPAPAMPDSVFPTLHCCTRLADTLLQGQELFDVKFYPFPTVDDDQIFAVAGEHDIFVCRPKLDADPPFELLRWFKDPDDEHAYNTVVWTKHPVTHKPLLCVAGALPKQIQFIDVESGLHLSDLTLKGHGKGINDLAISPLSTSLLASAAEDYTIRLWNLEPEYANQPCVAIFAGEAHRQPTLACHFHPNGRWMLSSGLDTAVCLWSVPSLEELERDHDNIEGYPDPKIVYYPHFHSTEVHSNYVDSIAFYGDLIISRAAKEQADRERDNTILLWKIDGFDAEDDPSPEPPIPSPGVSTRSSFKHPERSRGFQRLLTFDMPDTGRFYLRFGLLHAPGMRPILVMGNEKSKFHFWDLQKLEEGYDASEVQKTKKPRGRKPGPKKGLATAAVNKNNLDRNNQDRLGELRREQSGPSESAGGTPDPSSTSVSAAAERKYDLSDAFTPLKPHHHAVADTKLSARQHFATRQIAWSPDGTWMVAVGDNGMMCMFHRDRSAV</sequence>
<dbReference type="InterPro" id="IPR015943">
    <property type="entry name" value="WD40/YVTN_repeat-like_dom_sf"/>
</dbReference>
<evidence type="ECO:0000313" key="9">
    <source>
        <dbReference type="Proteomes" id="UP001324427"/>
    </source>
</evidence>
<evidence type="ECO:0008006" key="10">
    <source>
        <dbReference type="Google" id="ProtNLM"/>
    </source>
</evidence>
<feature type="repeat" description="WD" evidence="6">
    <location>
        <begin position="175"/>
        <end position="216"/>
    </location>
</feature>
<proteinExistence type="inferred from homology"/>
<dbReference type="InterPro" id="IPR051243">
    <property type="entry name" value="PcG_WD-repeat"/>
</dbReference>
<comment type="similarity">
    <text evidence="1">Belongs to the WD repeat ESC family.</text>
</comment>
<dbReference type="InterPro" id="IPR001680">
    <property type="entry name" value="WD40_rpt"/>
</dbReference>
<feature type="compositionally biased region" description="Basic residues" evidence="7">
    <location>
        <begin position="371"/>
        <end position="381"/>
    </location>
</feature>
<dbReference type="PROSITE" id="PS50082">
    <property type="entry name" value="WD_REPEATS_2"/>
    <property type="match status" value="2"/>
</dbReference>
<dbReference type="PANTHER" id="PTHR10253">
    <property type="entry name" value="POLYCOMB PROTEIN"/>
    <property type="match status" value="1"/>
</dbReference>
<feature type="repeat" description="WD" evidence="6">
    <location>
        <begin position="126"/>
        <end position="161"/>
    </location>
</feature>
<keyword evidence="5" id="KW-0804">Transcription</keyword>
<dbReference type="InterPro" id="IPR019775">
    <property type="entry name" value="WD40_repeat_CS"/>
</dbReference>
<keyword evidence="2 6" id="KW-0853">WD repeat</keyword>
<dbReference type="InterPro" id="IPR036322">
    <property type="entry name" value="WD40_repeat_dom_sf"/>
</dbReference>
<protein>
    <recommendedName>
        <fullName evidence="10">WD40 repeat-like protein</fullName>
    </recommendedName>
</protein>
<comment type="caution">
    <text evidence="8">The sequence shown here is derived from an EMBL/GenBank/DDBJ whole genome shotgun (WGS) entry which is preliminary data.</text>
</comment>
<organism evidence="8 9">
    <name type="scientific">Oleoguttula mirabilis</name>
    <dbReference type="NCBI Taxonomy" id="1507867"/>
    <lineage>
        <taxon>Eukaryota</taxon>
        <taxon>Fungi</taxon>
        <taxon>Dikarya</taxon>
        <taxon>Ascomycota</taxon>
        <taxon>Pezizomycotina</taxon>
        <taxon>Dothideomycetes</taxon>
        <taxon>Dothideomycetidae</taxon>
        <taxon>Mycosphaerellales</taxon>
        <taxon>Teratosphaeriaceae</taxon>
        <taxon>Oleoguttula</taxon>
    </lineage>
</organism>
<dbReference type="SMART" id="SM00320">
    <property type="entry name" value="WD40"/>
    <property type="match status" value="3"/>
</dbReference>
<feature type="region of interest" description="Disordered" evidence="7">
    <location>
        <begin position="281"/>
        <end position="308"/>
    </location>
</feature>
<dbReference type="AlphaFoldDB" id="A0AAV9JS68"/>
<keyword evidence="9" id="KW-1185">Reference proteome</keyword>
<accession>A0AAV9JS68</accession>
<dbReference type="Pfam" id="PF00400">
    <property type="entry name" value="WD40"/>
    <property type="match status" value="3"/>
</dbReference>